<evidence type="ECO:0000313" key="2">
    <source>
        <dbReference type="Proteomes" id="UP000011560"/>
    </source>
</evidence>
<accession>M0BS91</accession>
<name>M0BS91_9EURY</name>
<dbReference type="EMBL" id="AOIQ01000008">
    <property type="protein sequence ID" value="ELZ12534.1"/>
    <property type="molecule type" value="Genomic_DNA"/>
</dbReference>
<gene>
    <name evidence="1" type="ORF">C479_04037</name>
</gene>
<protein>
    <submittedName>
        <fullName evidence="1">Uncharacterized protein</fullName>
    </submittedName>
</protein>
<comment type="caution">
    <text evidence="1">The sequence shown here is derived from an EMBL/GenBank/DDBJ whole genome shotgun (WGS) entry which is preliminary data.</text>
</comment>
<dbReference type="AlphaFoldDB" id="M0BS91"/>
<proteinExistence type="predicted"/>
<sequence>MHPDEGTGAIYRKILEELSPPDGHAVSSARILENVDADTDDISDAIGDLLRFGELEYINTSGSNMHVRVRLHRPTENPHEQATLTDARPQQQWLAYIADDHNPRTTRSRRLFTTRAAAERHLEAVGGCDELTPVPGLESVWYDYLGECNSEYAVLRTEPIFTQFDDPWP</sequence>
<evidence type="ECO:0000313" key="1">
    <source>
        <dbReference type="EMBL" id="ELZ12534.1"/>
    </source>
</evidence>
<keyword evidence="2" id="KW-1185">Reference proteome</keyword>
<dbReference type="RefSeq" id="WP_007698206.1">
    <property type="nucleotide sequence ID" value="NZ_AOIQ01000008.1"/>
</dbReference>
<organism evidence="1 2">
    <name type="scientific">Halovivax asiaticus JCM 14624</name>
    <dbReference type="NCBI Taxonomy" id="1227490"/>
    <lineage>
        <taxon>Archaea</taxon>
        <taxon>Methanobacteriati</taxon>
        <taxon>Methanobacteriota</taxon>
        <taxon>Stenosarchaea group</taxon>
        <taxon>Halobacteria</taxon>
        <taxon>Halobacteriales</taxon>
        <taxon>Natrialbaceae</taxon>
        <taxon>Halovivax</taxon>
    </lineage>
</organism>
<dbReference type="STRING" id="1227490.C479_04037"/>
<dbReference type="Proteomes" id="UP000011560">
    <property type="component" value="Unassembled WGS sequence"/>
</dbReference>
<reference evidence="1 2" key="1">
    <citation type="journal article" date="2014" name="PLoS Genet.">
        <title>Phylogenetically driven sequencing of extremely halophilic archaea reveals strategies for static and dynamic osmo-response.</title>
        <authorList>
            <person name="Becker E.A."/>
            <person name="Seitzer P.M."/>
            <person name="Tritt A."/>
            <person name="Larsen D."/>
            <person name="Krusor M."/>
            <person name="Yao A.I."/>
            <person name="Wu D."/>
            <person name="Madern D."/>
            <person name="Eisen J.A."/>
            <person name="Darling A.E."/>
            <person name="Facciotti M.T."/>
        </authorList>
    </citation>
    <scope>NUCLEOTIDE SEQUENCE [LARGE SCALE GENOMIC DNA]</scope>
    <source>
        <strain evidence="1 2">JCM 14624</strain>
    </source>
</reference>